<feature type="region of interest" description="Disordered" evidence="1">
    <location>
        <begin position="106"/>
        <end position="127"/>
    </location>
</feature>
<organism evidence="2">
    <name type="scientific">Pararge aegeria</name>
    <name type="common">speckled wood butterfly</name>
    <dbReference type="NCBI Taxonomy" id="116150"/>
    <lineage>
        <taxon>Eukaryota</taxon>
        <taxon>Metazoa</taxon>
        <taxon>Ecdysozoa</taxon>
        <taxon>Arthropoda</taxon>
        <taxon>Hexapoda</taxon>
        <taxon>Insecta</taxon>
        <taxon>Pterygota</taxon>
        <taxon>Neoptera</taxon>
        <taxon>Endopterygota</taxon>
        <taxon>Lepidoptera</taxon>
        <taxon>Glossata</taxon>
        <taxon>Ditrysia</taxon>
        <taxon>Papilionoidea</taxon>
        <taxon>Nymphalidae</taxon>
        <taxon>Satyrinae</taxon>
        <taxon>Satyrini</taxon>
        <taxon>Parargina</taxon>
        <taxon>Pararge</taxon>
    </lineage>
</organism>
<dbReference type="AlphaFoldDB" id="S4PLY5"/>
<keyword evidence="2" id="KW-0067">ATP-binding</keyword>
<reference evidence="2" key="1">
    <citation type="journal article" date="2013" name="BMC Genomics">
        <title>Unscrambling butterfly oogenesis.</title>
        <authorList>
            <person name="Carter J.M."/>
            <person name="Baker S.C."/>
            <person name="Pink R."/>
            <person name="Carter D.R."/>
            <person name="Collins A."/>
            <person name="Tomlin J."/>
            <person name="Gibbs M."/>
            <person name="Breuker C.J."/>
        </authorList>
    </citation>
    <scope>NUCLEOTIDE SEQUENCE</scope>
    <source>
        <tissue evidence="2">Ovary</tissue>
    </source>
</reference>
<sequence length="127" mass="12589">MGNLGVATSFFNDSNRGLARDLVELLVEAKQDVPNWLTSAAVDGRSGGGGRRAGGGSRSGGGRFGSGSGFGARDFRTQPRQAQRSAGPSTIGGGFGYGGGSYGGNYGSSYSGGGGGNSGGPDWWGES</sequence>
<evidence type="ECO:0000256" key="1">
    <source>
        <dbReference type="SAM" id="MobiDB-lite"/>
    </source>
</evidence>
<evidence type="ECO:0000313" key="2">
    <source>
        <dbReference type="EMBL" id="JAA92199.1"/>
    </source>
</evidence>
<keyword evidence="2" id="KW-0347">Helicase</keyword>
<feature type="compositionally biased region" description="Gly residues" evidence="1">
    <location>
        <begin position="106"/>
        <end position="119"/>
    </location>
</feature>
<dbReference type="GO" id="GO:0004386">
    <property type="term" value="F:helicase activity"/>
    <property type="evidence" value="ECO:0007669"/>
    <property type="project" value="UniProtKB-KW"/>
</dbReference>
<name>S4PLY5_9NEOP</name>
<dbReference type="EMBL" id="GAIX01000361">
    <property type="protein sequence ID" value="JAA92199.1"/>
    <property type="molecule type" value="Transcribed_RNA"/>
</dbReference>
<keyword evidence="2" id="KW-0378">Hydrolase</keyword>
<reference evidence="2" key="2">
    <citation type="submission" date="2013-05" db="EMBL/GenBank/DDBJ databases">
        <authorList>
            <person name="Carter J.-M."/>
            <person name="Baker S.C."/>
            <person name="Pink R."/>
            <person name="Carter D.R.F."/>
            <person name="Collins A."/>
            <person name="Tomlin J."/>
            <person name="Gibbs M."/>
            <person name="Breuker C.J."/>
        </authorList>
    </citation>
    <scope>NUCLEOTIDE SEQUENCE</scope>
    <source>
        <tissue evidence="2">Ovary</tissue>
    </source>
</reference>
<protein>
    <submittedName>
        <fullName evidence="2">DEAD box ATP-dependent RNA helicase</fullName>
    </submittedName>
</protein>
<feature type="compositionally biased region" description="Polar residues" evidence="1">
    <location>
        <begin position="78"/>
        <end position="88"/>
    </location>
</feature>
<feature type="region of interest" description="Disordered" evidence="1">
    <location>
        <begin position="38"/>
        <end position="94"/>
    </location>
</feature>
<keyword evidence="2" id="KW-0547">Nucleotide-binding</keyword>
<proteinExistence type="predicted"/>
<accession>S4PLY5</accession>
<feature type="compositionally biased region" description="Gly residues" evidence="1">
    <location>
        <begin position="45"/>
        <end position="70"/>
    </location>
</feature>